<evidence type="ECO:0000256" key="1">
    <source>
        <dbReference type="ARBA" id="ARBA00022962"/>
    </source>
</evidence>
<dbReference type="InterPro" id="IPR050472">
    <property type="entry name" value="Anth_synth/Amidotransfase"/>
</dbReference>
<evidence type="ECO:0000313" key="3">
    <source>
        <dbReference type="EMBL" id="MBC1511039.1"/>
    </source>
</evidence>
<dbReference type="InterPro" id="IPR006221">
    <property type="entry name" value="TrpG/PapA_dom"/>
</dbReference>
<gene>
    <name evidence="3" type="ORF">HCJ59_14225</name>
</gene>
<dbReference type="PRINTS" id="PR00096">
    <property type="entry name" value="GATASE"/>
</dbReference>
<dbReference type="Proteomes" id="UP000587800">
    <property type="component" value="Unassembled WGS sequence"/>
</dbReference>
<dbReference type="InterPro" id="IPR017926">
    <property type="entry name" value="GATASE"/>
</dbReference>
<comment type="caution">
    <text evidence="3">The sequence shown here is derived from an EMBL/GenBank/DDBJ whole genome shotgun (WGS) entry which is preliminary data.</text>
</comment>
<dbReference type="PRINTS" id="PR00097">
    <property type="entry name" value="ANTSNTHASEII"/>
</dbReference>
<sequence>MILIIDHYDSFTYNLMQYTLEFTTSVKVINYDKLNFKDFNANNITKIILSPGPKAPKDYEKTKKIIEHFKGRVPILGVCLGHQIIAEFFGGEIKHAPYICHGKIDRIEHDNKRIFNCIEPITNVARYHSLVVNEEHFPEKELEVTSRTMDGLIMGIRHRFYDIEGIQFHPESILTKQGLEMIRNFVLGEGHR</sequence>
<keyword evidence="4" id="KW-1185">Reference proteome</keyword>
<dbReference type="PROSITE" id="PS51273">
    <property type="entry name" value="GATASE_TYPE_1"/>
    <property type="match status" value="1"/>
</dbReference>
<dbReference type="Gene3D" id="3.40.50.880">
    <property type="match status" value="1"/>
</dbReference>
<name>A0ABR6SZD0_9LIST</name>
<evidence type="ECO:0000259" key="2">
    <source>
        <dbReference type="Pfam" id="PF00117"/>
    </source>
</evidence>
<dbReference type="InterPro" id="IPR029062">
    <property type="entry name" value="Class_I_gatase-like"/>
</dbReference>
<dbReference type="EMBL" id="JAASUB010000021">
    <property type="protein sequence ID" value="MBC1511039.1"/>
    <property type="molecule type" value="Genomic_DNA"/>
</dbReference>
<dbReference type="SUPFAM" id="SSF52317">
    <property type="entry name" value="Class I glutamine amidotransferase-like"/>
    <property type="match status" value="1"/>
</dbReference>
<dbReference type="Pfam" id="PF00117">
    <property type="entry name" value="GATase"/>
    <property type="match status" value="1"/>
</dbReference>
<dbReference type="NCBIfam" id="TIGR00566">
    <property type="entry name" value="trpG_papA"/>
    <property type="match status" value="1"/>
</dbReference>
<keyword evidence="1" id="KW-0315">Glutamine amidotransferase</keyword>
<feature type="domain" description="Glutamine amidotransferase" evidence="2">
    <location>
        <begin position="3"/>
        <end position="187"/>
    </location>
</feature>
<dbReference type="PANTHER" id="PTHR43418">
    <property type="entry name" value="MULTIFUNCTIONAL TRYPTOPHAN BIOSYNTHESIS PROTEIN-RELATED"/>
    <property type="match status" value="1"/>
</dbReference>
<proteinExistence type="predicted"/>
<reference evidence="3 4" key="1">
    <citation type="submission" date="2020-03" db="EMBL/GenBank/DDBJ databases">
        <title>Soil Listeria distribution.</title>
        <authorList>
            <person name="Liao J."/>
            <person name="Wiedmann M."/>
        </authorList>
    </citation>
    <scope>NUCLEOTIDE SEQUENCE [LARGE SCALE GENOMIC DNA]</scope>
    <source>
        <strain evidence="3 4">FSL L7-1515</strain>
    </source>
</reference>
<dbReference type="PRINTS" id="PR00099">
    <property type="entry name" value="CPSGATASE"/>
</dbReference>
<dbReference type="CDD" id="cd01743">
    <property type="entry name" value="GATase1_Anthranilate_Synthase"/>
    <property type="match status" value="1"/>
</dbReference>
<dbReference type="RefSeq" id="WP_185348666.1">
    <property type="nucleotide sequence ID" value="NZ_JAASTU010000026.1"/>
</dbReference>
<protein>
    <submittedName>
        <fullName evidence="3">Aminodeoxychorismate/anthranilate synthase component II</fullName>
    </submittedName>
</protein>
<dbReference type="PANTHER" id="PTHR43418:SF4">
    <property type="entry name" value="MULTIFUNCTIONAL TRYPTOPHAN BIOSYNTHESIS PROTEIN"/>
    <property type="match status" value="1"/>
</dbReference>
<organism evidence="3 4">
    <name type="scientific">Listeria immobilis</name>
    <dbReference type="NCBI Taxonomy" id="2713502"/>
    <lineage>
        <taxon>Bacteria</taxon>
        <taxon>Bacillati</taxon>
        <taxon>Bacillota</taxon>
        <taxon>Bacilli</taxon>
        <taxon>Bacillales</taxon>
        <taxon>Listeriaceae</taxon>
        <taxon>Listeria</taxon>
    </lineage>
</organism>
<evidence type="ECO:0000313" key="4">
    <source>
        <dbReference type="Proteomes" id="UP000587800"/>
    </source>
</evidence>
<accession>A0ABR6SZD0</accession>